<protein>
    <submittedName>
        <fullName evidence="1">Uncharacterized protein</fullName>
    </submittedName>
</protein>
<reference evidence="1" key="1">
    <citation type="submission" date="2022-04" db="EMBL/GenBank/DDBJ databases">
        <title>Jade perch genome.</title>
        <authorList>
            <person name="Chao B."/>
        </authorList>
    </citation>
    <scope>NUCLEOTIDE SEQUENCE</scope>
    <source>
        <strain evidence="1">CB-2022</strain>
    </source>
</reference>
<keyword evidence="2" id="KW-1185">Reference proteome</keyword>
<name>A0ACB8WRF7_9TELE</name>
<dbReference type="Proteomes" id="UP000831701">
    <property type="component" value="Chromosome 7"/>
</dbReference>
<evidence type="ECO:0000313" key="2">
    <source>
        <dbReference type="Proteomes" id="UP000831701"/>
    </source>
</evidence>
<gene>
    <name evidence="1" type="ORF">L3Q82_025147</name>
</gene>
<comment type="caution">
    <text evidence="1">The sequence shown here is derived from an EMBL/GenBank/DDBJ whole genome shotgun (WGS) entry which is preliminary data.</text>
</comment>
<proteinExistence type="predicted"/>
<accession>A0ACB8WRF7</accession>
<evidence type="ECO:0000313" key="1">
    <source>
        <dbReference type="EMBL" id="KAI3370369.1"/>
    </source>
</evidence>
<sequence length="102" mass="11105">MEGLAEIQGFCPVLKNAKRVCKAVVKELQKKPCSRCLLESVIVLQDPAVDVLIVQFLQAHVKQLAARPADKDASRSIWRDVLQVVAFAASILAAVVIMALIP</sequence>
<organism evidence="1 2">
    <name type="scientific">Scortum barcoo</name>
    <name type="common">barcoo grunter</name>
    <dbReference type="NCBI Taxonomy" id="214431"/>
    <lineage>
        <taxon>Eukaryota</taxon>
        <taxon>Metazoa</taxon>
        <taxon>Chordata</taxon>
        <taxon>Craniata</taxon>
        <taxon>Vertebrata</taxon>
        <taxon>Euteleostomi</taxon>
        <taxon>Actinopterygii</taxon>
        <taxon>Neopterygii</taxon>
        <taxon>Teleostei</taxon>
        <taxon>Neoteleostei</taxon>
        <taxon>Acanthomorphata</taxon>
        <taxon>Eupercaria</taxon>
        <taxon>Centrarchiformes</taxon>
        <taxon>Terapontoidei</taxon>
        <taxon>Terapontidae</taxon>
        <taxon>Scortum</taxon>
    </lineage>
</organism>
<dbReference type="EMBL" id="CM041537">
    <property type="protein sequence ID" value="KAI3370369.1"/>
    <property type="molecule type" value="Genomic_DNA"/>
</dbReference>